<sequence>MRLRDLGTQLERLDYESDVGHTDDVGTRLVDDPAHRNDFELWLELLRYRQRHYGDIGTLHIWEGMTKRVGGLQLPVDGESADFFWQSFVNYGLKCEATLNEVVDYALELEHRTGKLWPKLYQSIVGTFVKLGMANQALKWHKRLQKAHTPSDGDIAECFTAALLDYDSSGRAYVGLRARVAAFHEICKHTNGHQVYGQVISALMASGKSKELLRMHEFLVGQGDHPRSIEELEPVLEYVRIFSNNATKARLERYCDERFGRDNAADSSVLLPSSTTGRSPAVGVKHQLEENGLKDDFGARIFATKALSIEMIIAGFRTFHIPAIGPQSLREMARRARGSYDILEKLEQLEQSKISVGNSVFVRLLRRLAREKEEILLSDLIHSDQHHDVLEDYETQASLLVSHYAARDWRQYNLTLVVLKELLGEGSKLLNIHFQKHLAAGEKDLAAQAVTEMLAQGFTLEPATLTFMINYLFGPRKPGRKAVNQPNLRSTHSLPSAFRYLQNIALTGTSVPVKLWVELLKRYGMVGRWEELRACCLWLARRYSTIPSTPRDDVRASKRDPLILQQIFDRHMQEAIVSWGFIIEPPTMLKSKDYHVTGMHGERLVPFVRGILLLRELRSKGIDIQSPLIRRVSKRRLVMLYGPPFFSNRKRNRTLRALNPYPADRLIEDVNRAWGEPELFDEEVKKSLNWMIQFHRPKLSPRHRADRADLRKYRRKEISG</sequence>
<protein>
    <recommendedName>
        <fullName evidence="3">Pentatricopeptide repeat domain-containing protein</fullName>
    </recommendedName>
</protein>
<dbReference type="Proteomes" id="UP000000560">
    <property type="component" value="Chromosome VII"/>
</dbReference>
<dbReference type="OMA" id="ARMFATR"/>
<gene>
    <name evidence="1" type="ORF">ANIA_01856</name>
</gene>
<evidence type="ECO:0000313" key="2">
    <source>
        <dbReference type="Proteomes" id="UP000000560"/>
    </source>
</evidence>
<dbReference type="STRING" id="227321.Q5BC74"/>
<evidence type="ECO:0008006" key="3">
    <source>
        <dbReference type="Google" id="ProtNLM"/>
    </source>
</evidence>
<dbReference type="GeneID" id="2875428"/>
<accession>Q5BC74</accession>
<dbReference type="HOGENOM" id="CLU_007655_0_0_1"/>
<dbReference type="AlphaFoldDB" id="Q5BC74"/>
<dbReference type="RefSeq" id="XP_659460.1">
    <property type="nucleotide sequence ID" value="XM_654368.1"/>
</dbReference>
<dbReference type="InParanoid" id="Q5BC74"/>
<dbReference type="EMBL" id="BN001307">
    <property type="protein sequence ID" value="CBF85699.1"/>
    <property type="molecule type" value="Genomic_DNA"/>
</dbReference>
<reference evidence="2" key="1">
    <citation type="journal article" date="2005" name="Nature">
        <title>Sequencing of Aspergillus nidulans and comparative analysis with A. fumigatus and A. oryzae.</title>
        <authorList>
            <person name="Galagan J.E."/>
            <person name="Calvo S.E."/>
            <person name="Cuomo C."/>
            <person name="Ma L.J."/>
            <person name="Wortman J.R."/>
            <person name="Batzoglou S."/>
            <person name="Lee S.I."/>
            <person name="Basturkmen M."/>
            <person name="Spevak C.C."/>
            <person name="Clutterbuck J."/>
            <person name="Kapitonov V."/>
            <person name="Jurka J."/>
            <person name="Scazzocchio C."/>
            <person name="Farman M."/>
            <person name="Butler J."/>
            <person name="Purcell S."/>
            <person name="Harris S."/>
            <person name="Braus G.H."/>
            <person name="Draht O."/>
            <person name="Busch S."/>
            <person name="D'Enfert C."/>
            <person name="Bouchier C."/>
            <person name="Goldman G.H."/>
            <person name="Bell-Pedersen D."/>
            <person name="Griffiths-Jones S."/>
            <person name="Doonan J.H."/>
            <person name="Yu J."/>
            <person name="Vienken K."/>
            <person name="Pain A."/>
            <person name="Freitag M."/>
            <person name="Selker E.U."/>
            <person name="Archer D.B."/>
            <person name="Penalva M.A."/>
            <person name="Oakley B.R."/>
            <person name="Momany M."/>
            <person name="Tanaka T."/>
            <person name="Kumagai T."/>
            <person name="Asai K."/>
            <person name="Machida M."/>
            <person name="Nierman W.C."/>
            <person name="Denning D.W."/>
            <person name="Caddick M."/>
            <person name="Hynes M."/>
            <person name="Paoletti M."/>
            <person name="Fischer R."/>
            <person name="Miller B."/>
            <person name="Dyer P."/>
            <person name="Sachs M.S."/>
            <person name="Osmani S.A."/>
            <person name="Birren B.W."/>
        </authorList>
    </citation>
    <scope>NUCLEOTIDE SEQUENCE [LARGE SCALE GENOMIC DNA]</scope>
    <source>
        <strain evidence="2">FGSC A4 / ATCC 38163 / CBS 112.46 / NRRL 194 / M139</strain>
    </source>
</reference>
<evidence type="ECO:0000313" key="1">
    <source>
        <dbReference type="EMBL" id="CBF85699.1"/>
    </source>
</evidence>
<name>Q5BC74_EMENI</name>
<accession>C8VPS1</accession>
<reference evidence="2" key="2">
    <citation type="journal article" date="2009" name="Fungal Genet. Biol.">
        <title>The 2008 update of the Aspergillus nidulans genome annotation: a community effort.</title>
        <authorList>
            <person name="Wortman J.R."/>
            <person name="Gilsenan J.M."/>
            <person name="Joardar V."/>
            <person name="Deegan J."/>
            <person name="Clutterbuck J."/>
            <person name="Andersen M.R."/>
            <person name="Archer D."/>
            <person name="Bencina M."/>
            <person name="Braus G."/>
            <person name="Coutinho P."/>
            <person name="von Dohren H."/>
            <person name="Doonan J."/>
            <person name="Driessen A.J."/>
            <person name="Durek P."/>
            <person name="Espeso E."/>
            <person name="Fekete E."/>
            <person name="Flipphi M."/>
            <person name="Estrada C.G."/>
            <person name="Geysens S."/>
            <person name="Goldman G."/>
            <person name="de Groot P.W."/>
            <person name="Hansen K."/>
            <person name="Harris S.D."/>
            <person name="Heinekamp T."/>
            <person name="Helmstaedt K."/>
            <person name="Henrissat B."/>
            <person name="Hofmann G."/>
            <person name="Homan T."/>
            <person name="Horio T."/>
            <person name="Horiuchi H."/>
            <person name="James S."/>
            <person name="Jones M."/>
            <person name="Karaffa L."/>
            <person name="Karanyi Z."/>
            <person name="Kato M."/>
            <person name="Keller N."/>
            <person name="Kelly D.E."/>
            <person name="Kiel J.A."/>
            <person name="Kim J.M."/>
            <person name="van der Klei I.J."/>
            <person name="Klis F.M."/>
            <person name="Kovalchuk A."/>
            <person name="Krasevec N."/>
            <person name="Kubicek C.P."/>
            <person name="Liu B."/>
            <person name="Maccabe A."/>
            <person name="Meyer V."/>
            <person name="Mirabito P."/>
            <person name="Miskei M."/>
            <person name="Mos M."/>
            <person name="Mullins J."/>
            <person name="Nelson D.R."/>
            <person name="Nielsen J."/>
            <person name="Oakley B.R."/>
            <person name="Osmani S.A."/>
            <person name="Pakula T."/>
            <person name="Paszewski A."/>
            <person name="Paulsen I."/>
            <person name="Pilsyk S."/>
            <person name="Pocsi I."/>
            <person name="Punt P.J."/>
            <person name="Ram A.F."/>
            <person name="Ren Q."/>
            <person name="Robellet X."/>
            <person name="Robson G."/>
            <person name="Seiboth B."/>
            <person name="van Solingen P."/>
            <person name="Specht T."/>
            <person name="Sun J."/>
            <person name="Taheri-Talesh N."/>
            <person name="Takeshita N."/>
            <person name="Ussery D."/>
            <person name="vanKuyk P.A."/>
            <person name="Visser H."/>
            <person name="van de Vondervoort P.J."/>
            <person name="de Vries R.P."/>
            <person name="Walton J."/>
            <person name="Xiang X."/>
            <person name="Xiong Y."/>
            <person name="Zeng A.P."/>
            <person name="Brandt B.W."/>
            <person name="Cornell M.J."/>
            <person name="van den Hondel C.A."/>
            <person name="Visser J."/>
            <person name="Oliver S.G."/>
            <person name="Turner G."/>
        </authorList>
    </citation>
    <scope>GENOME REANNOTATION</scope>
    <source>
        <strain evidence="2">FGSC A4 / ATCC 38163 / CBS 112.46 / NRRL 194 / M139</strain>
    </source>
</reference>
<keyword evidence="2" id="KW-1185">Reference proteome</keyword>
<dbReference type="OrthoDB" id="5366531at2759"/>
<proteinExistence type="predicted"/>
<dbReference type="eggNOG" id="ENOG502S1QC">
    <property type="taxonomic scope" value="Eukaryota"/>
</dbReference>
<organism evidence="1 2">
    <name type="scientific">Emericella nidulans (strain FGSC A4 / ATCC 38163 / CBS 112.46 / NRRL 194 / M139)</name>
    <name type="common">Aspergillus nidulans</name>
    <dbReference type="NCBI Taxonomy" id="227321"/>
    <lineage>
        <taxon>Eukaryota</taxon>
        <taxon>Fungi</taxon>
        <taxon>Dikarya</taxon>
        <taxon>Ascomycota</taxon>
        <taxon>Pezizomycotina</taxon>
        <taxon>Eurotiomycetes</taxon>
        <taxon>Eurotiomycetidae</taxon>
        <taxon>Eurotiales</taxon>
        <taxon>Aspergillaceae</taxon>
        <taxon>Aspergillus</taxon>
        <taxon>Aspergillus subgen. Nidulantes</taxon>
    </lineage>
</organism>
<dbReference type="KEGG" id="ani:ANIA_01856"/>